<dbReference type="AlphaFoldDB" id="A0A822MXR8"/>
<gene>
    <name evidence="2" type="ORF">VCR5J5_220003</name>
</gene>
<evidence type="ECO:0000256" key="1">
    <source>
        <dbReference type="SAM" id="Phobius"/>
    </source>
</evidence>
<evidence type="ECO:0000313" key="3">
    <source>
        <dbReference type="Proteomes" id="UP000049495"/>
    </source>
</evidence>
<keyword evidence="1" id="KW-1133">Transmembrane helix</keyword>
<sequence>MRIEIDDDDLEGFNDNAKNKLRETTEKYVSDLIEEAHRLESKTNSVGGTPEVTSSNVSDANILITKGLSQKKTGIGSKAVRIVAALLPLAVGAMYDSAKLQDGTYMFMFIGVVTLSIIAVTVSILTE</sequence>
<dbReference type="Proteomes" id="UP000049495">
    <property type="component" value="Unassembled WGS sequence"/>
</dbReference>
<dbReference type="RefSeq" id="WP_055319289.1">
    <property type="nucleotide sequence ID" value="NZ_CAWQCV010000009.1"/>
</dbReference>
<keyword evidence="1" id="KW-0812">Transmembrane</keyword>
<reference evidence="3" key="1">
    <citation type="submission" date="2014-06" db="EMBL/GenBank/DDBJ databases">
        <authorList>
            <person name="Le Roux Frederique"/>
        </authorList>
    </citation>
    <scope>NUCLEOTIDE SEQUENCE [LARGE SCALE GENOMIC DNA]</scope>
    <source>
        <strain evidence="3">J5-5</strain>
    </source>
</reference>
<proteinExistence type="predicted"/>
<keyword evidence="1" id="KW-0472">Membrane</keyword>
<accession>A0A822MXR8</accession>
<dbReference type="EMBL" id="CCJV01000081">
    <property type="protein sequence ID" value="CDT26456.1"/>
    <property type="molecule type" value="Genomic_DNA"/>
</dbReference>
<feature type="transmembrane region" description="Helical" evidence="1">
    <location>
        <begin position="104"/>
        <end position="125"/>
    </location>
</feature>
<evidence type="ECO:0000313" key="2">
    <source>
        <dbReference type="EMBL" id="CDT26456.1"/>
    </source>
</evidence>
<feature type="transmembrane region" description="Helical" evidence="1">
    <location>
        <begin position="79"/>
        <end position="98"/>
    </location>
</feature>
<protein>
    <submittedName>
        <fullName evidence="2">Uncharacterized protein</fullName>
    </submittedName>
</protein>
<name>A0A822MXR8_9VIBR</name>
<organism evidence="2 3">
    <name type="scientific">Vibrio crassostreae</name>
    <dbReference type="NCBI Taxonomy" id="246167"/>
    <lineage>
        <taxon>Bacteria</taxon>
        <taxon>Pseudomonadati</taxon>
        <taxon>Pseudomonadota</taxon>
        <taxon>Gammaproteobacteria</taxon>
        <taxon>Vibrionales</taxon>
        <taxon>Vibrionaceae</taxon>
        <taxon>Vibrio</taxon>
    </lineage>
</organism>
<comment type="caution">
    <text evidence="2">The sequence shown here is derived from an EMBL/GenBank/DDBJ whole genome shotgun (WGS) entry which is preliminary data.</text>
</comment>